<comment type="catalytic activity">
    <reaction evidence="9">
        <text>L-seryl-[protein] + ATP = O-phospho-L-seryl-[protein] + ADP + H(+)</text>
        <dbReference type="Rhea" id="RHEA:17989"/>
        <dbReference type="Rhea" id="RHEA-COMP:9863"/>
        <dbReference type="Rhea" id="RHEA-COMP:11604"/>
        <dbReference type="ChEBI" id="CHEBI:15378"/>
        <dbReference type="ChEBI" id="CHEBI:29999"/>
        <dbReference type="ChEBI" id="CHEBI:30616"/>
        <dbReference type="ChEBI" id="CHEBI:83421"/>
        <dbReference type="ChEBI" id="CHEBI:456216"/>
        <dbReference type="EC" id="2.7.11.1"/>
    </reaction>
</comment>
<proteinExistence type="inferred from homology"/>
<dbReference type="PROSITE" id="PS50011">
    <property type="entry name" value="PROTEIN_KINASE_DOM"/>
    <property type="match status" value="1"/>
</dbReference>
<dbReference type="PANTHER" id="PTHR43671:SF98">
    <property type="entry name" value="SERINE_THREONINE-PROTEIN KINASE NEK11"/>
    <property type="match status" value="1"/>
</dbReference>
<dbReference type="PANTHER" id="PTHR43671">
    <property type="entry name" value="SERINE/THREONINE-PROTEIN KINASE NEK"/>
    <property type="match status" value="1"/>
</dbReference>
<dbReference type="AlphaFoldDB" id="G0UVE2"/>
<evidence type="ECO:0000256" key="5">
    <source>
        <dbReference type="ARBA" id="ARBA00022741"/>
    </source>
</evidence>
<sequence length="1012" mass="111806">MYILPSISYCRVQRTGGMNPRKQLKNGVLSRSPLSVPAVHTCSQDCVTGGDSAEACEPHPSRWERFPRGRQIGGGSYGNVFLSKDNLPQSEWFGKMVAVKVIPLQRISDKEVFLSMNEVAILKHVRHLNVLRYVDCFIDDEQQLCLVTEYATGGDMSMLVRRRAEGGVLTDLEYAGEGRRDSCELNLEGTYLRCGSERGGCGNARRGLHGEFKATVEEPLCWIESFRIVDLVRQCLDGLDHLHSHGIIHRDVKPSNVYLTESGVVKIGDFGVSKLVGPDDPLATTFIGTPFYICPELCLGEPYSFGADIWALGVLTYELYCMKLPFAADNVLAQIHVVTEGHYDRAALHSPHVFSPKQLQILEMRYGSGFAEQEKTLHYLVVTLVERMLVMDPVERPTAVQLLREFFVATPSRCPTPAEGSRPISSYVAGLYEMYNEIGNGKERMKAHPLPPRLGEGGGYEDPSSCDVTALSPLATRVSHTYDELVSWLTPIERQTEVLLLSGRQCQSFSASLRPSTSHDATGAFVVYDDAADTGEATHQIINARVNKIPWLRHAEAFSRLSLCEGCGGEVVRVDWGDDGNFTLQSPRRHRNSSSMHCTHHVAGGVTAEGRWISAAENCTVGDAGPLMTSVTVADGKLMESSERLELTLKLDESPQRKLSSPWAANRQEGPQSEKEQIAAEGGYLTAGRCRGYSTQTLEAILRQKIMASHLSRHRKLRALREAQIAREEEGRRLRAELSELFAKSFADKSLHIRTNKGCSTCPPDPLQMTQAPARVAEMTKIGLNPIGTALRMPAGIEHTIDQLTEYSCRKGGTEGGAAAHSTILTSELARIAADAAAVAARCAAFAVNPPARLDFRKFQGDSMDCSFSSSVDRPRRGVDTSVYNIPLSLYIVRSETDVTYCRTSITPDVRAGVLALPMNISLRPVRCRTRLRGVVWRVKEALTSSGMDHALLFPLDIHDEQQVGAEELCLRYVDGVGDVVSVSEPSDWVYVLRDWHGGRRQPWLQLWMVAT</sequence>
<feature type="region of interest" description="Disordered" evidence="11">
    <location>
        <begin position="652"/>
        <end position="675"/>
    </location>
</feature>
<dbReference type="SUPFAM" id="SSF56112">
    <property type="entry name" value="Protein kinase-like (PK-like)"/>
    <property type="match status" value="1"/>
</dbReference>
<dbReference type="PROSITE" id="PS00107">
    <property type="entry name" value="PROTEIN_KINASE_ATP"/>
    <property type="match status" value="1"/>
</dbReference>
<gene>
    <name evidence="13" type="ORF">TCIL3000_10_1160</name>
</gene>
<keyword evidence="4" id="KW-0808">Transferase</keyword>
<dbReference type="InterPro" id="IPR017441">
    <property type="entry name" value="Protein_kinase_ATP_BS"/>
</dbReference>
<dbReference type="EC" id="2.7.11.1" evidence="2"/>
<dbReference type="SMART" id="SM00220">
    <property type="entry name" value="S_TKc"/>
    <property type="match status" value="1"/>
</dbReference>
<dbReference type="InterPro" id="IPR050660">
    <property type="entry name" value="NEK_Ser/Thr_kinase"/>
</dbReference>
<evidence type="ECO:0000256" key="10">
    <source>
        <dbReference type="PROSITE-ProRule" id="PRU10141"/>
    </source>
</evidence>
<dbReference type="VEuPathDB" id="TriTrypDB:TcIL3000_10_1160"/>
<dbReference type="EMBL" id="HE575323">
    <property type="protein sequence ID" value="CCC93357.1"/>
    <property type="molecule type" value="Genomic_DNA"/>
</dbReference>
<keyword evidence="7 10" id="KW-0067">ATP-binding</keyword>
<dbReference type="GO" id="GO:0004674">
    <property type="term" value="F:protein serine/threonine kinase activity"/>
    <property type="evidence" value="ECO:0007669"/>
    <property type="project" value="UniProtKB-KW"/>
</dbReference>
<evidence type="ECO:0000256" key="9">
    <source>
        <dbReference type="ARBA" id="ARBA00048679"/>
    </source>
</evidence>
<keyword evidence="5 10" id="KW-0547">Nucleotide-binding</keyword>
<evidence type="ECO:0000256" key="3">
    <source>
        <dbReference type="ARBA" id="ARBA00022527"/>
    </source>
</evidence>
<protein>
    <recommendedName>
        <fullName evidence="2">non-specific serine/threonine protein kinase</fullName>
        <ecNumber evidence="2">2.7.11.1</ecNumber>
    </recommendedName>
</protein>
<evidence type="ECO:0000259" key="12">
    <source>
        <dbReference type="PROSITE" id="PS50011"/>
    </source>
</evidence>
<evidence type="ECO:0000256" key="1">
    <source>
        <dbReference type="ARBA" id="ARBA00010886"/>
    </source>
</evidence>
<evidence type="ECO:0000256" key="6">
    <source>
        <dbReference type="ARBA" id="ARBA00022777"/>
    </source>
</evidence>
<dbReference type="FunFam" id="1.10.510.10:FF:001112">
    <property type="entry name" value="Serine/threonine-protein kinase, putative"/>
    <property type="match status" value="1"/>
</dbReference>
<reference evidence="13" key="1">
    <citation type="journal article" date="2012" name="Proc. Natl. Acad. Sci. U.S.A.">
        <title>Antigenic diversity is generated by distinct evolutionary mechanisms in African trypanosome species.</title>
        <authorList>
            <person name="Jackson A.P."/>
            <person name="Berry A."/>
            <person name="Aslett M."/>
            <person name="Allison H.C."/>
            <person name="Burton P."/>
            <person name="Vavrova-Anderson J."/>
            <person name="Brown R."/>
            <person name="Browne H."/>
            <person name="Corton N."/>
            <person name="Hauser H."/>
            <person name="Gamble J."/>
            <person name="Gilderthorp R."/>
            <person name="Marcello L."/>
            <person name="McQuillan J."/>
            <person name="Otto T.D."/>
            <person name="Quail M.A."/>
            <person name="Sanders M.J."/>
            <person name="van Tonder A."/>
            <person name="Ginger M.L."/>
            <person name="Field M.C."/>
            <person name="Barry J.D."/>
            <person name="Hertz-Fowler C."/>
            <person name="Berriman M."/>
        </authorList>
    </citation>
    <scope>NUCLEOTIDE SEQUENCE</scope>
    <source>
        <strain evidence="13">IL3000</strain>
    </source>
</reference>
<evidence type="ECO:0000256" key="2">
    <source>
        <dbReference type="ARBA" id="ARBA00012513"/>
    </source>
</evidence>
<accession>G0UVE2</accession>
<dbReference type="GO" id="GO:0005524">
    <property type="term" value="F:ATP binding"/>
    <property type="evidence" value="ECO:0007669"/>
    <property type="project" value="UniProtKB-UniRule"/>
</dbReference>
<comment type="catalytic activity">
    <reaction evidence="8">
        <text>L-threonyl-[protein] + ATP = O-phospho-L-threonyl-[protein] + ADP + H(+)</text>
        <dbReference type="Rhea" id="RHEA:46608"/>
        <dbReference type="Rhea" id="RHEA-COMP:11060"/>
        <dbReference type="Rhea" id="RHEA-COMP:11605"/>
        <dbReference type="ChEBI" id="CHEBI:15378"/>
        <dbReference type="ChEBI" id="CHEBI:30013"/>
        <dbReference type="ChEBI" id="CHEBI:30616"/>
        <dbReference type="ChEBI" id="CHEBI:61977"/>
        <dbReference type="ChEBI" id="CHEBI:456216"/>
        <dbReference type="EC" id="2.7.11.1"/>
    </reaction>
</comment>
<dbReference type="Pfam" id="PF00069">
    <property type="entry name" value="Pkinase"/>
    <property type="match status" value="2"/>
</dbReference>
<feature type="binding site" evidence="10">
    <location>
        <position position="100"/>
    </location>
    <ligand>
        <name>ATP</name>
        <dbReference type="ChEBI" id="CHEBI:30616"/>
    </ligand>
</feature>
<evidence type="ECO:0000256" key="4">
    <source>
        <dbReference type="ARBA" id="ARBA00022679"/>
    </source>
</evidence>
<name>G0UVE2_TRYCI</name>
<feature type="domain" description="Protein kinase" evidence="12">
    <location>
        <begin position="66"/>
        <end position="408"/>
    </location>
</feature>
<evidence type="ECO:0000256" key="8">
    <source>
        <dbReference type="ARBA" id="ARBA00047899"/>
    </source>
</evidence>
<dbReference type="InterPro" id="IPR000719">
    <property type="entry name" value="Prot_kinase_dom"/>
</dbReference>
<evidence type="ECO:0000313" key="13">
    <source>
        <dbReference type="EMBL" id="CCC93357.1"/>
    </source>
</evidence>
<evidence type="ECO:0000256" key="11">
    <source>
        <dbReference type="SAM" id="MobiDB-lite"/>
    </source>
</evidence>
<keyword evidence="3" id="KW-0723">Serine/threonine-protein kinase</keyword>
<organism evidence="13">
    <name type="scientific">Trypanosoma congolense (strain IL3000)</name>
    <dbReference type="NCBI Taxonomy" id="1068625"/>
    <lineage>
        <taxon>Eukaryota</taxon>
        <taxon>Discoba</taxon>
        <taxon>Euglenozoa</taxon>
        <taxon>Kinetoplastea</taxon>
        <taxon>Metakinetoplastina</taxon>
        <taxon>Trypanosomatida</taxon>
        <taxon>Trypanosomatidae</taxon>
        <taxon>Trypanosoma</taxon>
        <taxon>Nannomonas</taxon>
    </lineage>
</organism>
<keyword evidence="6 13" id="KW-0418">Kinase</keyword>
<evidence type="ECO:0000256" key="7">
    <source>
        <dbReference type="ARBA" id="ARBA00022840"/>
    </source>
</evidence>
<dbReference type="PROSITE" id="PS00108">
    <property type="entry name" value="PROTEIN_KINASE_ST"/>
    <property type="match status" value="1"/>
</dbReference>
<dbReference type="InterPro" id="IPR008271">
    <property type="entry name" value="Ser/Thr_kinase_AS"/>
</dbReference>
<dbReference type="Gene3D" id="1.10.510.10">
    <property type="entry name" value="Transferase(Phosphotransferase) domain 1"/>
    <property type="match status" value="2"/>
</dbReference>
<comment type="similarity">
    <text evidence="1">Belongs to the protein kinase superfamily. NEK Ser/Thr protein kinase family. NIMA subfamily.</text>
</comment>
<dbReference type="InterPro" id="IPR011009">
    <property type="entry name" value="Kinase-like_dom_sf"/>
</dbReference>